<dbReference type="Pfam" id="PF11748">
    <property type="entry name" value="DUF3306"/>
    <property type="match status" value="1"/>
</dbReference>
<evidence type="ECO:0000256" key="1">
    <source>
        <dbReference type="SAM" id="MobiDB-lite"/>
    </source>
</evidence>
<protein>
    <submittedName>
        <fullName evidence="2">DUF3306 domain-containing protein</fullName>
    </submittedName>
</protein>
<dbReference type="Proteomes" id="UP001139311">
    <property type="component" value="Unassembled WGS sequence"/>
</dbReference>
<proteinExistence type="predicted"/>
<evidence type="ECO:0000313" key="2">
    <source>
        <dbReference type="EMBL" id="MCB4821891.1"/>
    </source>
</evidence>
<keyword evidence="3" id="KW-1185">Reference proteome</keyword>
<feature type="region of interest" description="Disordered" evidence="1">
    <location>
        <begin position="1"/>
        <end position="81"/>
    </location>
</feature>
<accession>A0A9X1L7F0</accession>
<feature type="compositionally biased region" description="Acidic residues" evidence="1">
    <location>
        <begin position="186"/>
        <end position="200"/>
    </location>
</feature>
<dbReference type="InterPro" id="IPR021735">
    <property type="entry name" value="DUF3306"/>
</dbReference>
<reference evidence="2" key="1">
    <citation type="submission" date="2021-10" db="EMBL/GenBank/DDBJ databases">
        <title>Roseicella aerolatum sp. nov., isolated from aerosols of e-waste dismantling site.</title>
        <authorList>
            <person name="Qin T."/>
        </authorList>
    </citation>
    <scope>NUCLEOTIDE SEQUENCE</scope>
    <source>
        <strain evidence="2">GB24</strain>
    </source>
</reference>
<dbReference type="RefSeq" id="WP_226607322.1">
    <property type="nucleotide sequence ID" value="NZ_JAJAQI010000011.1"/>
</dbReference>
<feature type="compositionally biased region" description="Low complexity" evidence="1">
    <location>
        <begin position="18"/>
        <end position="54"/>
    </location>
</feature>
<evidence type="ECO:0000313" key="3">
    <source>
        <dbReference type="Proteomes" id="UP001139311"/>
    </source>
</evidence>
<dbReference type="AlphaFoldDB" id="A0A9X1L7F0"/>
<organism evidence="2 3">
    <name type="scientific">Roseicella aerolata</name>
    <dbReference type="NCBI Taxonomy" id="2883479"/>
    <lineage>
        <taxon>Bacteria</taxon>
        <taxon>Pseudomonadati</taxon>
        <taxon>Pseudomonadota</taxon>
        <taxon>Alphaproteobacteria</taxon>
        <taxon>Acetobacterales</taxon>
        <taxon>Roseomonadaceae</taxon>
        <taxon>Roseicella</taxon>
    </lineage>
</organism>
<gene>
    <name evidence="2" type="ORF">LHA35_09120</name>
</gene>
<feature type="compositionally biased region" description="Low complexity" evidence="1">
    <location>
        <begin position="63"/>
        <end position="75"/>
    </location>
</feature>
<comment type="caution">
    <text evidence="2">The sequence shown here is derived from an EMBL/GenBank/DDBJ whole genome shotgun (WGS) entry which is preliminary data.</text>
</comment>
<name>A0A9X1L7F0_9PROT</name>
<feature type="region of interest" description="Disordered" evidence="1">
    <location>
        <begin position="155"/>
        <end position="235"/>
    </location>
</feature>
<sequence length="235" mass="23659">MSEGEGFLARWSRRKRAAAAGVPPAATPAVAEPPGAASTEAAGPPGAAPAMPAEAAPPPLESPAPAEAAAEFDPASLPPVESLTAESDISAFLRPQVPAALRHAALRRAWTLDPAIRDFIGPADYAWDYNAPDGVPGFGLELGGDVKRLLAQAIGLAEEPEESPAPEDAPAAEPATLAEAPALPELEPEAEAEAEPEAEPEGPALSAGTPGEEPAAAAPPALPLPLRRHGGAIPV</sequence>
<feature type="compositionally biased region" description="Basic residues" evidence="1">
    <location>
        <begin position="226"/>
        <end position="235"/>
    </location>
</feature>
<feature type="compositionally biased region" description="Low complexity" evidence="1">
    <location>
        <begin position="166"/>
        <end position="185"/>
    </location>
</feature>
<dbReference type="EMBL" id="JAJAQI010000011">
    <property type="protein sequence ID" value="MCB4821891.1"/>
    <property type="molecule type" value="Genomic_DNA"/>
</dbReference>